<keyword evidence="2" id="KW-1003">Cell membrane</keyword>
<keyword evidence="5 6" id="KW-0472">Membrane</keyword>
<evidence type="ECO:0008006" key="10">
    <source>
        <dbReference type="Google" id="ProtNLM"/>
    </source>
</evidence>
<dbReference type="InterPro" id="IPR025857">
    <property type="entry name" value="MacB_PCD"/>
</dbReference>
<organism evidence="9">
    <name type="scientific">marine metagenome</name>
    <dbReference type="NCBI Taxonomy" id="408172"/>
    <lineage>
        <taxon>unclassified sequences</taxon>
        <taxon>metagenomes</taxon>
        <taxon>ecological metagenomes</taxon>
    </lineage>
</organism>
<dbReference type="InterPro" id="IPR003838">
    <property type="entry name" value="ABC3_permease_C"/>
</dbReference>
<dbReference type="Pfam" id="PF02687">
    <property type="entry name" value="FtsX"/>
    <property type="match status" value="1"/>
</dbReference>
<evidence type="ECO:0000313" key="9">
    <source>
        <dbReference type="EMBL" id="SUZ82836.1"/>
    </source>
</evidence>
<keyword evidence="4 6" id="KW-1133">Transmembrane helix</keyword>
<protein>
    <recommendedName>
        <fullName evidence="10">ABC3 transporter permease protein domain-containing protein</fullName>
    </recommendedName>
</protein>
<dbReference type="InterPro" id="IPR051447">
    <property type="entry name" value="Lipoprotein-release_system"/>
</dbReference>
<dbReference type="Pfam" id="PF12704">
    <property type="entry name" value="MacB_PCD"/>
    <property type="match status" value="1"/>
</dbReference>
<comment type="subcellular location">
    <subcellularLocation>
        <location evidence="1">Cell membrane</location>
        <topology evidence="1">Multi-pass membrane protein</topology>
    </subcellularLocation>
</comment>
<evidence type="ECO:0000259" key="7">
    <source>
        <dbReference type="Pfam" id="PF02687"/>
    </source>
</evidence>
<dbReference type="EMBL" id="UINC01001525">
    <property type="protein sequence ID" value="SUZ82836.1"/>
    <property type="molecule type" value="Genomic_DNA"/>
</dbReference>
<evidence type="ECO:0000259" key="8">
    <source>
        <dbReference type="Pfam" id="PF12704"/>
    </source>
</evidence>
<evidence type="ECO:0000256" key="2">
    <source>
        <dbReference type="ARBA" id="ARBA00022475"/>
    </source>
</evidence>
<feature type="transmembrane region" description="Helical" evidence="6">
    <location>
        <begin position="374"/>
        <end position="397"/>
    </location>
</feature>
<dbReference type="AlphaFoldDB" id="A0A381QTU1"/>
<feature type="transmembrane region" description="Helical" evidence="6">
    <location>
        <begin position="18"/>
        <end position="38"/>
    </location>
</feature>
<evidence type="ECO:0000256" key="4">
    <source>
        <dbReference type="ARBA" id="ARBA00022989"/>
    </source>
</evidence>
<dbReference type="PANTHER" id="PTHR30489:SF0">
    <property type="entry name" value="LIPOPROTEIN-RELEASING SYSTEM TRANSMEMBRANE PROTEIN LOLE"/>
    <property type="match status" value="1"/>
</dbReference>
<evidence type="ECO:0000256" key="3">
    <source>
        <dbReference type="ARBA" id="ARBA00022692"/>
    </source>
</evidence>
<sequence length="407" mass="45857">MLWKLAWRNLWRNRTRTWLSATVIAIGLMALIFVDTMVEGMSVNMVKNATDTIMGHAQIHAQGFRDEYDVKLTINNLDVMLTDLKDHSDLKDMSMRVVTYSMLSSAEGVEPILTLGIDPEEEKKLSKFDEAIIAGDYISSVSGGDLILGWKLAEKMELRLGERLVLTAVDAESGEMVQELFRLSGIYKTGDNEMDASMALAPRETLQHMLKLEGKIHEIAMRYAHMNEKGTPAIPVTKPDKESGNDLSLWTELMPAMQAALQLTDQSMAIMGLILFFIVALGITNTLLMGLYERMFEFGIIKSIGTTPWQTARLMVYEAFCLGVFGSIVGLMLAVIVTILFAKYGIDYTGIEYSGITFQEKIYPSIRLERLVVYPFWSLGFTLVASLYPAFKLWRILPVEALRKRKF</sequence>
<evidence type="ECO:0000256" key="5">
    <source>
        <dbReference type="ARBA" id="ARBA00023136"/>
    </source>
</evidence>
<evidence type="ECO:0000256" key="1">
    <source>
        <dbReference type="ARBA" id="ARBA00004651"/>
    </source>
</evidence>
<evidence type="ECO:0000256" key="6">
    <source>
        <dbReference type="SAM" id="Phobius"/>
    </source>
</evidence>
<gene>
    <name evidence="9" type="ORF">METZ01_LOCUS35690</name>
</gene>
<keyword evidence="3 6" id="KW-0812">Transmembrane</keyword>
<feature type="domain" description="MacB-like periplasmic core" evidence="8">
    <location>
        <begin position="17"/>
        <end position="221"/>
    </location>
</feature>
<dbReference type="GO" id="GO:0044874">
    <property type="term" value="P:lipoprotein localization to outer membrane"/>
    <property type="evidence" value="ECO:0007669"/>
    <property type="project" value="TreeGrafter"/>
</dbReference>
<reference evidence="9" key="1">
    <citation type="submission" date="2018-05" db="EMBL/GenBank/DDBJ databases">
        <authorList>
            <person name="Lanie J.A."/>
            <person name="Ng W.-L."/>
            <person name="Kazmierczak K.M."/>
            <person name="Andrzejewski T.M."/>
            <person name="Davidsen T.M."/>
            <person name="Wayne K.J."/>
            <person name="Tettelin H."/>
            <person name="Glass J.I."/>
            <person name="Rusch D."/>
            <person name="Podicherti R."/>
            <person name="Tsui H.-C.T."/>
            <person name="Winkler M.E."/>
        </authorList>
    </citation>
    <scope>NUCLEOTIDE SEQUENCE</scope>
</reference>
<name>A0A381QTU1_9ZZZZ</name>
<feature type="transmembrane region" description="Helical" evidence="6">
    <location>
        <begin position="319"/>
        <end position="342"/>
    </location>
</feature>
<feature type="transmembrane region" description="Helical" evidence="6">
    <location>
        <begin position="268"/>
        <end position="292"/>
    </location>
</feature>
<dbReference type="GO" id="GO:0098797">
    <property type="term" value="C:plasma membrane protein complex"/>
    <property type="evidence" value="ECO:0007669"/>
    <property type="project" value="TreeGrafter"/>
</dbReference>
<proteinExistence type="predicted"/>
<accession>A0A381QTU1</accession>
<feature type="domain" description="ABC3 transporter permease C-terminal" evidence="7">
    <location>
        <begin position="270"/>
        <end position="395"/>
    </location>
</feature>
<dbReference type="PANTHER" id="PTHR30489">
    <property type="entry name" value="LIPOPROTEIN-RELEASING SYSTEM TRANSMEMBRANE PROTEIN LOLE"/>
    <property type="match status" value="1"/>
</dbReference>